<keyword evidence="3" id="KW-0663">Pyridoxal phosphate</keyword>
<evidence type="ECO:0000313" key="5">
    <source>
        <dbReference type="EMBL" id="MPL88823.1"/>
    </source>
</evidence>
<dbReference type="EMBL" id="VSSQ01000265">
    <property type="protein sequence ID" value="MPL88823.1"/>
    <property type="molecule type" value="Genomic_DNA"/>
</dbReference>
<reference evidence="5" key="1">
    <citation type="submission" date="2019-08" db="EMBL/GenBank/DDBJ databases">
        <authorList>
            <person name="Kucharzyk K."/>
            <person name="Murdoch R.W."/>
            <person name="Higgins S."/>
            <person name="Loffler F."/>
        </authorList>
    </citation>
    <scope>NUCLEOTIDE SEQUENCE</scope>
</reference>
<comment type="caution">
    <text evidence="5">The sequence shown here is derived from an EMBL/GenBank/DDBJ whole genome shotgun (WGS) entry which is preliminary data.</text>
</comment>
<feature type="domain" description="Aromatic amino acid beta-eliminating lyase/threonine aldolase" evidence="4">
    <location>
        <begin position="14"/>
        <end position="221"/>
    </location>
</feature>
<dbReference type="EC" id="4.1.2.48" evidence="5"/>
<dbReference type="AlphaFoldDB" id="A0A644VDN2"/>
<accession>A0A644VDN2</accession>
<dbReference type="PANTHER" id="PTHR48097:SF5">
    <property type="entry name" value="LOW SPECIFICITY L-THREONINE ALDOLASE"/>
    <property type="match status" value="1"/>
</dbReference>
<dbReference type="InterPro" id="IPR001597">
    <property type="entry name" value="ArAA_b-elim_lyase/Thr_aldolase"/>
</dbReference>
<dbReference type="Gene3D" id="3.40.640.10">
    <property type="entry name" value="Type I PLP-dependent aspartate aminotransferase-like (Major domain)"/>
    <property type="match status" value="1"/>
</dbReference>
<dbReference type="InterPro" id="IPR015421">
    <property type="entry name" value="PyrdxlP-dep_Trfase_major"/>
</dbReference>
<evidence type="ECO:0000259" key="4">
    <source>
        <dbReference type="Pfam" id="PF01212"/>
    </source>
</evidence>
<dbReference type="PANTHER" id="PTHR48097">
    <property type="entry name" value="L-THREONINE ALDOLASE-RELATED"/>
    <property type="match status" value="1"/>
</dbReference>
<dbReference type="Gene3D" id="3.90.1150.10">
    <property type="entry name" value="Aspartate Aminotransferase, domain 1"/>
    <property type="match status" value="1"/>
</dbReference>
<proteinExistence type="inferred from homology"/>
<sequence length="344" mass="38275">MYYFTNDYSEGAHPKIMEKLCATNMEQTNTYGFDYHSDNAKELIKKACGRNDADVHLLVGGTQTNLTIICAALRPHQGIFSTVLSHINTHEAGAIERTGHKVLSLPTQDGKLKATQIEENYLQYKNDPNCAHWVQPKMVYISQPTEIGSLYHKQELEALYAVCQKYGLYLFIDGARMGYGLAAPDNDLSLADIAQLCDVFYIGGTKCGALFGEAVVIINPLLKEDFFSICKQGGAILAKGRILGIQFETLFTDNLYENICQHGINMAMKIKTSIDNKGLPVVTESTTNQQFPILPNAMLKKLSEKYVFAPWELIDENNTAIRICTGWATVEEQVSALIKDIEAL</sequence>
<dbReference type="SUPFAM" id="SSF53383">
    <property type="entry name" value="PLP-dependent transferases"/>
    <property type="match status" value="1"/>
</dbReference>
<comment type="similarity">
    <text evidence="2">Belongs to the threonine aldolase family.</text>
</comment>
<dbReference type="InterPro" id="IPR015424">
    <property type="entry name" value="PyrdxlP-dep_Trfase"/>
</dbReference>
<gene>
    <name evidence="5" type="primary">ltaE_3</name>
    <name evidence="5" type="ORF">SDC9_34852</name>
</gene>
<dbReference type="GO" id="GO:0016829">
    <property type="term" value="F:lyase activity"/>
    <property type="evidence" value="ECO:0007669"/>
    <property type="project" value="UniProtKB-KW"/>
</dbReference>
<dbReference type="GO" id="GO:0006520">
    <property type="term" value="P:amino acid metabolic process"/>
    <property type="evidence" value="ECO:0007669"/>
    <property type="project" value="InterPro"/>
</dbReference>
<protein>
    <submittedName>
        <fullName evidence="5">Low specificity L-threonine aldolase</fullName>
        <ecNumber evidence="5">4.1.2.48</ecNumber>
    </submittedName>
</protein>
<evidence type="ECO:0000256" key="3">
    <source>
        <dbReference type="ARBA" id="ARBA00022898"/>
    </source>
</evidence>
<evidence type="ECO:0000256" key="1">
    <source>
        <dbReference type="ARBA" id="ARBA00001933"/>
    </source>
</evidence>
<evidence type="ECO:0000256" key="2">
    <source>
        <dbReference type="ARBA" id="ARBA00006966"/>
    </source>
</evidence>
<comment type="cofactor">
    <cofactor evidence="1">
        <name>pyridoxal 5'-phosphate</name>
        <dbReference type="ChEBI" id="CHEBI:597326"/>
    </cofactor>
</comment>
<organism evidence="5">
    <name type="scientific">bioreactor metagenome</name>
    <dbReference type="NCBI Taxonomy" id="1076179"/>
    <lineage>
        <taxon>unclassified sequences</taxon>
        <taxon>metagenomes</taxon>
        <taxon>ecological metagenomes</taxon>
    </lineage>
</organism>
<dbReference type="Pfam" id="PF01212">
    <property type="entry name" value="Beta_elim_lyase"/>
    <property type="match status" value="1"/>
</dbReference>
<dbReference type="InterPro" id="IPR015422">
    <property type="entry name" value="PyrdxlP-dep_Trfase_small"/>
</dbReference>
<keyword evidence="5" id="KW-0456">Lyase</keyword>
<name>A0A644VDN2_9ZZZZ</name>